<comment type="caution">
    <text evidence="1">The sequence shown here is derived from an EMBL/GenBank/DDBJ whole genome shotgun (WGS) entry which is preliminary data.</text>
</comment>
<name>A0A7W6JDE0_9CAUL</name>
<dbReference type="Proteomes" id="UP000529946">
    <property type="component" value="Unassembled WGS sequence"/>
</dbReference>
<dbReference type="AlphaFoldDB" id="A0A7W6JDE0"/>
<keyword evidence="2" id="KW-1185">Reference proteome</keyword>
<accession>A0A7W6JDE0</accession>
<proteinExistence type="predicted"/>
<gene>
    <name evidence="1" type="ORF">GGR12_001935</name>
</gene>
<dbReference type="EMBL" id="JACIDM010000002">
    <property type="protein sequence ID" value="MBB4083069.1"/>
    <property type="molecule type" value="Genomic_DNA"/>
</dbReference>
<dbReference type="RefSeq" id="WP_183204196.1">
    <property type="nucleotide sequence ID" value="NZ_BAAAER010000001.1"/>
</dbReference>
<organism evidence="1 2">
    <name type="scientific">Brevundimonas lenta</name>
    <dbReference type="NCBI Taxonomy" id="424796"/>
    <lineage>
        <taxon>Bacteria</taxon>
        <taxon>Pseudomonadati</taxon>
        <taxon>Pseudomonadota</taxon>
        <taxon>Alphaproteobacteria</taxon>
        <taxon>Caulobacterales</taxon>
        <taxon>Caulobacteraceae</taxon>
        <taxon>Brevundimonas</taxon>
    </lineage>
</organism>
<sequence length="66" mass="7632">MAEETELDRLKARRVTMLYRLDLIAKGAQLSYEDGTPVDMASEKARLEDEVGRLDRRIEALERTVH</sequence>
<evidence type="ECO:0000313" key="2">
    <source>
        <dbReference type="Proteomes" id="UP000529946"/>
    </source>
</evidence>
<evidence type="ECO:0000313" key="1">
    <source>
        <dbReference type="EMBL" id="MBB4083069.1"/>
    </source>
</evidence>
<reference evidence="1 2" key="1">
    <citation type="submission" date="2020-08" db="EMBL/GenBank/DDBJ databases">
        <title>Genomic Encyclopedia of Type Strains, Phase IV (KMG-IV): sequencing the most valuable type-strain genomes for metagenomic binning, comparative biology and taxonomic classification.</title>
        <authorList>
            <person name="Goeker M."/>
        </authorList>
    </citation>
    <scope>NUCLEOTIDE SEQUENCE [LARGE SCALE GENOMIC DNA]</scope>
    <source>
        <strain evidence="1 2">DSM 23960</strain>
    </source>
</reference>
<protein>
    <submittedName>
        <fullName evidence="1">Uncharacterized protein</fullName>
    </submittedName>
</protein>